<sequence>MALPTRSVVPLSAIRALIPFLRAAPFHPWLASRNPPTYGAASQSGIHPQNHYPLCGDGRESKRVLPPSILGVARIAWPSFRAPNPSMQGTRASPFHPRRCANCRLRIAWSSFRPSSLPASDGRAPRSASPPCKYLICCAQSLADFFLMLPRVLSSLTGFPWRLFQDFTSLNVSDMSAESIRRTQYPSFTDRPSNLRVFSFAELKSATRNFRRGVIKTSDDLNERIEIAVKQLNRKGLQANLSLISPHSVAVCILFLKTFTGCLPKLVKGLPCFIFIENKANHNLSLQGKRRRHGCRFHSLCEHYRHIVDNDDRHCRFHSLCVHQGIGVYVDLAMRFSRFVNNPNLCGPDTTKPCPDAPPFSPPPPYNPTTPMQSPGSSSSTTGAIAGGVVAGAALLFAVPAISFAYWRHRKPQEHFFNVYGFKVSL</sequence>
<feature type="compositionally biased region" description="Low complexity" evidence="1">
    <location>
        <begin position="369"/>
        <end position="381"/>
    </location>
</feature>
<feature type="region of interest" description="Disordered" evidence="1">
    <location>
        <begin position="353"/>
        <end position="381"/>
    </location>
</feature>
<feature type="transmembrane region" description="Helical" evidence="2">
    <location>
        <begin position="384"/>
        <end position="407"/>
    </location>
</feature>
<name>A0A1D6KN30_MAIZE</name>
<accession>A0A1D6KN30</accession>
<protein>
    <submittedName>
        <fullName evidence="3">Uncharacterized protein</fullName>
    </submittedName>
</protein>
<evidence type="ECO:0000313" key="3">
    <source>
        <dbReference type="EMBL" id="ONM04223.1"/>
    </source>
</evidence>
<proteinExistence type="predicted"/>
<dbReference type="InParanoid" id="A0A1D6KN30"/>
<dbReference type="ExpressionAtlas" id="A0A1D6KN30">
    <property type="expression patterns" value="baseline and differential"/>
</dbReference>
<evidence type="ECO:0000256" key="2">
    <source>
        <dbReference type="SAM" id="Phobius"/>
    </source>
</evidence>
<reference evidence="3" key="1">
    <citation type="submission" date="2015-12" db="EMBL/GenBank/DDBJ databases">
        <title>Update maize B73 reference genome by single molecule sequencing technologies.</title>
        <authorList>
            <consortium name="Maize Genome Sequencing Project"/>
            <person name="Ware D."/>
        </authorList>
    </citation>
    <scope>NUCLEOTIDE SEQUENCE [LARGE SCALE GENOMIC DNA]</scope>
    <source>
        <tissue evidence="3">Seedling</tissue>
    </source>
</reference>
<organism evidence="3">
    <name type="scientific">Zea mays</name>
    <name type="common">Maize</name>
    <dbReference type="NCBI Taxonomy" id="4577"/>
    <lineage>
        <taxon>Eukaryota</taxon>
        <taxon>Viridiplantae</taxon>
        <taxon>Streptophyta</taxon>
        <taxon>Embryophyta</taxon>
        <taxon>Tracheophyta</taxon>
        <taxon>Spermatophyta</taxon>
        <taxon>Magnoliopsida</taxon>
        <taxon>Liliopsida</taxon>
        <taxon>Poales</taxon>
        <taxon>Poaceae</taxon>
        <taxon>PACMAD clade</taxon>
        <taxon>Panicoideae</taxon>
        <taxon>Andropogonodae</taxon>
        <taxon>Andropogoneae</taxon>
        <taxon>Tripsacinae</taxon>
        <taxon>Zea</taxon>
    </lineage>
</organism>
<feature type="compositionally biased region" description="Pro residues" evidence="1">
    <location>
        <begin position="355"/>
        <end position="368"/>
    </location>
</feature>
<dbReference type="STRING" id="4577.A0A1D6KN30"/>
<keyword evidence="2" id="KW-1133">Transmembrane helix</keyword>
<keyword evidence="2" id="KW-0812">Transmembrane</keyword>
<dbReference type="AlphaFoldDB" id="A0A1D6KN30"/>
<keyword evidence="2" id="KW-0472">Membrane</keyword>
<dbReference type="IntAct" id="A0A1D6KN30">
    <property type="interactions" value="1"/>
</dbReference>
<dbReference type="EMBL" id="CM007647">
    <property type="protein sequence ID" value="ONM04223.1"/>
    <property type="molecule type" value="Genomic_DNA"/>
</dbReference>
<evidence type="ECO:0000256" key="1">
    <source>
        <dbReference type="SAM" id="MobiDB-lite"/>
    </source>
</evidence>
<gene>
    <name evidence="3" type="ORF">ZEAMMB73_Zm00001d032016</name>
</gene>